<reference evidence="1" key="1">
    <citation type="journal article" date="2015" name="Nature">
        <title>Complex archaea that bridge the gap between prokaryotes and eukaryotes.</title>
        <authorList>
            <person name="Spang A."/>
            <person name="Saw J.H."/>
            <person name="Jorgensen S.L."/>
            <person name="Zaremba-Niedzwiedzka K."/>
            <person name="Martijn J."/>
            <person name="Lind A.E."/>
            <person name="van Eijk R."/>
            <person name="Schleper C."/>
            <person name="Guy L."/>
            <person name="Ettema T.J."/>
        </authorList>
    </citation>
    <scope>NUCLEOTIDE SEQUENCE</scope>
</reference>
<accession>A0A0F9RU91</accession>
<evidence type="ECO:0000313" key="1">
    <source>
        <dbReference type="EMBL" id="KKN28571.1"/>
    </source>
</evidence>
<dbReference type="Gene3D" id="3.30.420.280">
    <property type="match status" value="1"/>
</dbReference>
<comment type="caution">
    <text evidence="1">The sequence shown here is derived from an EMBL/GenBank/DDBJ whole genome shotgun (WGS) entry which is preliminary data.</text>
</comment>
<gene>
    <name evidence="1" type="ORF">LCGC14_0853010</name>
</gene>
<name>A0A0F9RU91_9ZZZZ</name>
<protein>
    <recommendedName>
        <fullName evidence="2">Phage terminase large subunit N-terminal domain-containing protein</fullName>
    </recommendedName>
</protein>
<evidence type="ECO:0008006" key="2">
    <source>
        <dbReference type="Google" id="ProtNLM"/>
    </source>
</evidence>
<dbReference type="Gene3D" id="3.40.50.300">
    <property type="entry name" value="P-loop containing nucleotide triphosphate hydrolases"/>
    <property type="match status" value="1"/>
</dbReference>
<sequence length="420" mass="47664">MVTAIGPQRIKLAPFTGQANILADERARTLAAIAGTGGGKTQLGYWWLYLRMQANPGYGWLVAEPTFNMLAKIIINSTDPKRPDLITWLRMMGFRPNYKAVDKIIETDYGKILLASADNPDSMQGAAVKGSWLDEGGMMSLVAHQTALQRVSLFDGQELITTTPYNRGWLKTEIADKADGDYVHVEKWKSTANPAFPKHVYEEMRNGPNAMQRFRFRMMYDAEFERPSGMIYGNFNSDKCVIEPFNIPKSWPRYVGIDYGPVHTAVLWFAKTPNKYKGWPAGTYFAYREYLEGNKSIKQHAKDLNALGKGEDIVRKTGSAVAAERQWRREYSEAGFYVQECSINDVEVGIDRVYALHAQDMIVYFNTMTHTLSQKEDYSRKLDASQEPTDAIDKKAEYHFMDAERYVLASGTGRRPIFEA</sequence>
<dbReference type="AlphaFoldDB" id="A0A0F9RU91"/>
<proteinExistence type="predicted"/>
<dbReference type="InterPro" id="IPR027417">
    <property type="entry name" value="P-loop_NTPase"/>
</dbReference>
<organism evidence="1">
    <name type="scientific">marine sediment metagenome</name>
    <dbReference type="NCBI Taxonomy" id="412755"/>
    <lineage>
        <taxon>unclassified sequences</taxon>
        <taxon>metagenomes</taxon>
        <taxon>ecological metagenomes</taxon>
    </lineage>
</organism>
<dbReference type="EMBL" id="LAZR01002551">
    <property type="protein sequence ID" value="KKN28571.1"/>
    <property type="molecule type" value="Genomic_DNA"/>
</dbReference>